<dbReference type="PANTHER" id="PTHR11365">
    <property type="entry name" value="5-OXOPROLINASE RELATED"/>
    <property type="match status" value="1"/>
</dbReference>
<accession>A0A4U6QCN6</accession>
<dbReference type="RefSeq" id="WP_137450796.1">
    <property type="nucleotide sequence ID" value="NZ_SZZH01000004.1"/>
</dbReference>
<organism evidence="3 4">
    <name type="scientific">Nakamurella flava</name>
    <dbReference type="NCBI Taxonomy" id="2576308"/>
    <lineage>
        <taxon>Bacteria</taxon>
        <taxon>Bacillati</taxon>
        <taxon>Actinomycetota</taxon>
        <taxon>Actinomycetes</taxon>
        <taxon>Nakamurellales</taxon>
        <taxon>Nakamurellaceae</taxon>
        <taxon>Nakamurella</taxon>
    </lineage>
</organism>
<reference evidence="3 4" key="1">
    <citation type="submission" date="2019-05" db="EMBL/GenBank/DDBJ databases">
        <title>Nakamurella sp. N5BH11, whole genome shotgun sequence.</title>
        <authorList>
            <person name="Tuo L."/>
        </authorList>
    </citation>
    <scope>NUCLEOTIDE SEQUENCE [LARGE SCALE GENOMIC DNA]</scope>
    <source>
        <strain evidence="3 4">N5BH11</strain>
    </source>
</reference>
<dbReference type="SUPFAM" id="SSF53067">
    <property type="entry name" value="Actin-like ATPase domain"/>
    <property type="match status" value="1"/>
</dbReference>
<dbReference type="InterPro" id="IPR043129">
    <property type="entry name" value="ATPase_NBD"/>
</dbReference>
<dbReference type="InterPro" id="IPR002821">
    <property type="entry name" value="Hydantoinase_A"/>
</dbReference>
<dbReference type="AlphaFoldDB" id="A0A4U6QCN6"/>
<dbReference type="OrthoDB" id="9768323at2"/>
<gene>
    <name evidence="3" type="ORF">FDO65_16320</name>
</gene>
<dbReference type="PANTHER" id="PTHR11365:SF10">
    <property type="entry name" value="HYDANTOINASE_OXOPROLINASE"/>
    <property type="match status" value="1"/>
</dbReference>
<sequence>MPGSVDLRIGIDVGGTNTDAVVLDAANTLLAKYKTPTTPDLTSGIHAALEAVLGQVDQPIERITHVMLGTTHATNAILERRDLLRVGVLRIGAPATISIPPFSDWPDDLRDAVSAGEAIVPGGCEVTGEPIVPFVPEEVARFCEKVKGTAQALAISAVFSPVSGDHEQQAEQIAREILGPDIPISLSQGIGALGLLERENACILNAALVGVAHKVVHGLREALARNGIDPVAFLTQNDGTLMGLDYVLRFPVLTIGSGPANSMRGACFLADVTDAVVVDVGGTSSDVGMLLNGFPRESSTPTDIGGVRTNFRMPDLVAIAVGGGTKVAGTPGAVMVGPESVGYRLRQEALIFGGSTPTLSDAAVAGGRAAFGDAAALAGREELLAAALTRADELVAVATDQIKTARGPIPLVAVGGGSVILPDEIAGVAEIIRPENYDVANAIGAAIASVSGQVDKVFKLAGRDRQEVLDLACGAARDEAISAGADPRAVEIVEVEEIPMAYLTEPVVRIRVKAAGPLSQM</sequence>
<evidence type="ECO:0000313" key="4">
    <source>
        <dbReference type="Proteomes" id="UP000306985"/>
    </source>
</evidence>
<evidence type="ECO:0000259" key="2">
    <source>
        <dbReference type="Pfam" id="PF05378"/>
    </source>
</evidence>
<protein>
    <submittedName>
        <fullName evidence="3">Hydantoinase/oxoprolinase family protein</fullName>
    </submittedName>
</protein>
<dbReference type="Gene3D" id="3.30.420.40">
    <property type="match status" value="1"/>
</dbReference>
<dbReference type="Pfam" id="PF01968">
    <property type="entry name" value="Hydantoinase_A"/>
    <property type="match status" value="1"/>
</dbReference>
<feature type="domain" description="Hydantoinase/oxoprolinase N-terminal" evidence="2">
    <location>
        <begin position="8"/>
        <end position="177"/>
    </location>
</feature>
<dbReference type="InterPro" id="IPR008040">
    <property type="entry name" value="Hydant_A_N"/>
</dbReference>
<name>A0A4U6QCN6_9ACTN</name>
<dbReference type="EMBL" id="SZZH01000004">
    <property type="protein sequence ID" value="TKV57712.1"/>
    <property type="molecule type" value="Genomic_DNA"/>
</dbReference>
<dbReference type="Pfam" id="PF05378">
    <property type="entry name" value="Hydant_A_N"/>
    <property type="match status" value="1"/>
</dbReference>
<keyword evidence="4" id="KW-1185">Reference proteome</keyword>
<dbReference type="Proteomes" id="UP000306985">
    <property type="component" value="Unassembled WGS sequence"/>
</dbReference>
<evidence type="ECO:0000259" key="1">
    <source>
        <dbReference type="Pfam" id="PF01968"/>
    </source>
</evidence>
<evidence type="ECO:0000313" key="3">
    <source>
        <dbReference type="EMBL" id="TKV57712.1"/>
    </source>
</evidence>
<dbReference type="GO" id="GO:0016787">
    <property type="term" value="F:hydrolase activity"/>
    <property type="evidence" value="ECO:0007669"/>
    <property type="project" value="InterPro"/>
</dbReference>
<dbReference type="InterPro" id="IPR045079">
    <property type="entry name" value="Oxoprolinase-like"/>
</dbReference>
<proteinExistence type="predicted"/>
<feature type="domain" description="Hydantoinase A/oxoprolinase" evidence="1">
    <location>
        <begin position="198"/>
        <end position="369"/>
    </location>
</feature>
<comment type="caution">
    <text evidence="3">The sequence shown here is derived from an EMBL/GenBank/DDBJ whole genome shotgun (WGS) entry which is preliminary data.</text>
</comment>